<dbReference type="KEGG" id="gtt:GUITHDRAFT_100348"/>
<evidence type="ECO:0000256" key="9">
    <source>
        <dbReference type="RuleBase" id="RU000488"/>
    </source>
</evidence>
<evidence type="ECO:0000256" key="7">
    <source>
        <dbReference type="ARBA" id="ARBA00023136"/>
    </source>
</evidence>
<evidence type="ECO:0000313" key="10">
    <source>
        <dbReference type="EMBL" id="EKX54101.1"/>
    </source>
</evidence>
<dbReference type="Proteomes" id="UP000011087">
    <property type="component" value="Unassembled WGS sequence"/>
</dbReference>
<keyword evidence="5" id="KW-0677">Repeat</keyword>
<evidence type="ECO:0000256" key="4">
    <source>
        <dbReference type="ARBA" id="ARBA00022692"/>
    </source>
</evidence>
<keyword evidence="12" id="KW-1185">Reference proteome</keyword>
<keyword evidence="6" id="KW-1133">Transmembrane helix</keyword>
<feature type="repeat" description="Solcar" evidence="8">
    <location>
        <begin position="19"/>
        <end position="105"/>
    </location>
</feature>
<dbReference type="PANTHER" id="PTHR45667">
    <property type="entry name" value="S-ADENOSYLMETHIONINE MITOCHONDRIAL CARRIER PROTEIN"/>
    <property type="match status" value="1"/>
</dbReference>
<accession>L1JZR6</accession>
<dbReference type="Gene3D" id="1.50.40.10">
    <property type="entry name" value="Mitochondrial carrier domain"/>
    <property type="match status" value="1"/>
</dbReference>
<evidence type="ECO:0000256" key="2">
    <source>
        <dbReference type="ARBA" id="ARBA00006375"/>
    </source>
</evidence>
<evidence type="ECO:0000256" key="5">
    <source>
        <dbReference type="ARBA" id="ARBA00022737"/>
    </source>
</evidence>
<name>L1JZR6_GUITC</name>
<evidence type="ECO:0000256" key="8">
    <source>
        <dbReference type="PROSITE-ProRule" id="PRU00282"/>
    </source>
</evidence>
<keyword evidence="4 8" id="KW-0812">Transmembrane</keyword>
<comment type="subcellular location">
    <subcellularLocation>
        <location evidence="1">Membrane</location>
        <topology evidence="1">Multi-pass membrane protein</topology>
    </subcellularLocation>
</comment>
<keyword evidence="3 9" id="KW-0813">Transport</keyword>
<dbReference type="PROSITE" id="PS50920">
    <property type="entry name" value="SOLCAR"/>
    <property type="match status" value="2"/>
</dbReference>
<dbReference type="PaxDb" id="55529-EKX54101"/>
<dbReference type="GO" id="GO:0016020">
    <property type="term" value="C:membrane"/>
    <property type="evidence" value="ECO:0007669"/>
    <property type="project" value="UniProtKB-SubCell"/>
</dbReference>
<dbReference type="EMBL" id="JH992968">
    <property type="protein sequence ID" value="EKX54101.1"/>
    <property type="molecule type" value="Genomic_DNA"/>
</dbReference>
<dbReference type="eggNOG" id="KOG0768">
    <property type="taxonomic scope" value="Eukaryota"/>
</dbReference>
<evidence type="ECO:0000313" key="11">
    <source>
        <dbReference type="EnsemblProtists" id="EKX54101"/>
    </source>
</evidence>
<comment type="similarity">
    <text evidence="2 9">Belongs to the mitochondrial carrier (TC 2.A.29) family.</text>
</comment>
<gene>
    <name evidence="10" type="ORF">GUITHDRAFT_100348</name>
</gene>
<dbReference type="RefSeq" id="XP_005841081.1">
    <property type="nucleotide sequence ID" value="XM_005841024.1"/>
</dbReference>
<evidence type="ECO:0000256" key="6">
    <source>
        <dbReference type="ARBA" id="ARBA00022989"/>
    </source>
</evidence>
<organism evidence="10">
    <name type="scientific">Guillardia theta (strain CCMP2712)</name>
    <name type="common">Cryptophyte</name>
    <dbReference type="NCBI Taxonomy" id="905079"/>
    <lineage>
        <taxon>Eukaryota</taxon>
        <taxon>Cryptophyceae</taxon>
        <taxon>Pyrenomonadales</taxon>
        <taxon>Geminigeraceae</taxon>
        <taxon>Guillardia</taxon>
    </lineage>
</organism>
<dbReference type="OrthoDB" id="448427at2759"/>
<dbReference type="EnsemblProtists" id="EKX54101">
    <property type="protein sequence ID" value="EKX54101"/>
    <property type="gene ID" value="GUITHDRAFT_100348"/>
</dbReference>
<reference evidence="11" key="3">
    <citation type="submission" date="2016-03" db="UniProtKB">
        <authorList>
            <consortium name="EnsemblProtists"/>
        </authorList>
    </citation>
    <scope>IDENTIFICATION</scope>
</reference>
<dbReference type="SUPFAM" id="SSF103506">
    <property type="entry name" value="Mitochondrial carrier"/>
    <property type="match status" value="1"/>
</dbReference>
<dbReference type="Pfam" id="PF00153">
    <property type="entry name" value="Mito_carr"/>
    <property type="match status" value="2"/>
</dbReference>
<protein>
    <recommendedName>
        <fullName evidence="13">Mitochondrial carrier protein</fullName>
    </recommendedName>
</protein>
<reference evidence="12" key="2">
    <citation type="submission" date="2012-11" db="EMBL/GenBank/DDBJ databases">
        <authorList>
            <person name="Kuo A."/>
            <person name="Curtis B.A."/>
            <person name="Tanifuji G."/>
            <person name="Burki F."/>
            <person name="Gruber A."/>
            <person name="Irimia M."/>
            <person name="Maruyama S."/>
            <person name="Arias M.C."/>
            <person name="Ball S.G."/>
            <person name="Gile G.H."/>
            <person name="Hirakawa Y."/>
            <person name="Hopkins J.F."/>
            <person name="Rensing S.A."/>
            <person name="Schmutz J."/>
            <person name="Symeonidi A."/>
            <person name="Elias M."/>
            <person name="Eveleigh R.J."/>
            <person name="Herman E.K."/>
            <person name="Klute M.J."/>
            <person name="Nakayama T."/>
            <person name="Obornik M."/>
            <person name="Reyes-Prieto A."/>
            <person name="Armbrust E.V."/>
            <person name="Aves S.J."/>
            <person name="Beiko R.G."/>
            <person name="Coutinho P."/>
            <person name="Dacks J.B."/>
            <person name="Durnford D.G."/>
            <person name="Fast N.M."/>
            <person name="Green B.R."/>
            <person name="Grisdale C."/>
            <person name="Hempe F."/>
            <person name="Henrissat B."/>
            <person name="Hoppner M.P."/>
            <person name="Ishida K.-I."/>
            <person name="Kim E."/>
            <person name="Koreny L."/>
            <person name="Kroth P.G."/>
            <person name="Liu Y."/>
            <person name="Malik S.-B."/>
            <person name="Maier U.G."/>
            <person name="McRose D."/>
            <person name="Mock T."/>
            <person name="Neilson J.A."/>
            <person name="Onodera N.T."/>
            <person name="Poole A.M."/>
            <person name="Pritham E.J."/>
            <person name="Richards T.A."/>
            <person name="Rocap G."/>
            <person name="Roy S.W."/>
            <person name="Sarai C."/>
            <person name="Schaack S."/>
            <person name="Shirato S."/>
            <person name="Slamovits C.H."/>
            <person name="Spencer D.F."/>
            <person name="Suzuki S."/>
            <person name="Worden A.Z."/>
            <person name="Zauner S."/>
            <person name="Barry K."/>
            <person name="Bell C."/>
            <person name="Bharti A.K."/>
            <person name="Crow J.A."/>
            <person name="Grimwood J."/>
            <person name="Kramer R."/>
            <person name="Lindquist E."/>
            <person name="Lucas S."/>
            <person name="Salamov A."/>
            <person name="McFadden G.I."/>
            <person name="Lane C.E."/>
            <person name="Keeling P.J."/>
            <person name="Gray M.W."/>
            <person name="Grigoriev I.V."/>
            <person name="Archibald J.M."/>
        </authorList>
    </citation>
    <scope>NUCLEOTIDE SEQUENCE</scope>
    <source>
        <strain evidence="12">CCMP2712</strain>
    </source>
</reference>
<evidence type="ECO:0000256" key="3">
    <source>
        <dbReference type="ARBA" id="ARBA00022448"/>
    </source>
</evidence>
<dbReference type="InterPro" id="IPR018108">
    <property type="entry name" value="MCP_transmembrane"/>
</dbReference>
<proteinExistence type="inferred from homology"/>
<dbReference type="InterPro" id="IPR023395">
    <property type="entry name" value="MCP_dom_sf"/>
</dbReference>
<evidence type="ECO:0008006" key="13">
    <source>
        <dbReference type="Google" id="ProtNLM"/>
    </source>
</evidence>
<dbReference type="HOGENOM" id="CLU_944762_0_0_1"/>
<keyword evidence="7 8" id="KW-0472">Membrane</keyword>
<evidence type="ECO:0000256" key="1">
    <source>
        <dbReference type="ARBA" id="ARBA00004141"/>
    </source>
</evidence>
<dbReference type="GeneID" id="17310877"/>
<reference evidence="10 12" key="1">
    <citation type="journal article" date="2012" name="Nature">
        <title>Algal genomes reveal evolutionary mosaicism and the fate of nucleomorphs.</title>
        <authorList>
            <consortium name="DOE Joint Genome Institute"/>
            <person name="Curtis B.A."/>
            <person name="Tanifuji G."/>
            <person name="Burki F."/>
            <person name="Gruber A."/>
            <person name="Irimia M."/>
            <person name="Maruyama S."/>
            <person name="Arias M.C."/>
            <person name="Ball S.G."/>
            <person name="Gile G.H."/>
            <person name="Hirakawa Y."/>
            <person name="Hopkins J.F."/>
            <person name="Kuo A."/>
            <person name="Rensing S.A."/>
            <person name="Schmutz J."/>
            <person name="Symeonidi A."/>
            <person name="Elias M."/>
            <person name="Eveleigh R.J."/>
            <person name="Herman E.K."/>
            <person name="Klute M.J."/>
            <person name="Nakayama T."/>
            <person name="Obornik M."/>
            <person name="Reyes-Prieto A."/>
            <person name="Armbrust E.V."/>
            <person name="Aves S.J."/>
            <person name="Beiko R.G."/>
            <person name="Coutinho P."/>
            <person name="Dacks J.B."/>
            <person name="Durnford D.G."/>
            <person name="Fast N.M."/>
            <person name="Green B.R."/>
            <person name="Grisdale C.J."/>
            <person name="Hempel F."/>
            <person name="Henrissat B."/>
            <person name="Hoppner M.P."/>
            <person name="Ishida K."/>
            <person name="Kim E."/>
            <person name="Koreny L."/>
            <person name="Kroth P.G."/>
            <person name="Liu Y."/>
            <person name="Malik S.B."/>
            <person name="Maier U.G."/>
            <person name="McRose D."/>
            <person name="Mock T."/>
            <person name="Neilson J.A."/>
            <person name="Onodera N.T."/>
            <person name="Poole A.M."/>
            <person name="Pritham E.J."/>
            <person name="Richards T.A."/>
            <person name="Rocap G."/>
            <person name="Roy S.W."/>
            <person name="Sarai C."/>
            <person name="Schaack S."/>
            <person name="Shirato S."/>
            <person name="Slamovits C.H."/>
            <person name="Spencer D.F."/>
            <person name="Suzuki S."/>
            <person name="Worden A.Z."/>
            <person name="Zauner S."/>
            <person name="Barry K."/>
            <person name="Bell C."/>
            <person name="Bharti A.K."/>
            <person name="Crow J.A."/>
            <person name="Grimwood J."/>
            <person name="Kramer R."/>
            <person name="Lindquist E."/>
            <person name="Lucas S."/>
            <person name="Salamov A."/>
            <person name="McFadden G.I."/>
            <person name="Lane C.E."/>
            <person name="Keeling P.J."/>
            <person name="Gray M.W."/>
            <person name="Grigoriev I.V."/>
            <person name="Archibald J.M."/>
        </authorList>
    </citation>
    <scope>NUCLEOTIDE SEQUENCE</scope>
    <source>
        <strain evidence="10 12">CCMP2712</strain>
    </source>
</reference>
<dbReference type="AlphaFoldDB" id="L1JZR6"/>
<feature type="repeat" description="Solcar" evidence="8">
    <location>
        <begin position="114"/>
        <end position="199"/>
    </location>
</feature>
<evidence type="ECO:0000313" key="12">
    <source>
        <dbReference type="Proteomes" id="UP000011087"/>
    </source>
</evidence>
<sequence length="295" mass="31724">MPHDGNKCFLRGYEIPCQLRGILSGIAGGLAGSSVSFLLHPLDTLKTMKQADSTNKFSGWIDGGLKAVKERGLYHGLYAGARTAAAGSFISSFLYFSTYESMKGVWSNILPDKTKNFSPSLAAMTGNAVSSLIFVPKEVLKQRCQVGQLASGQKALSLMKDIIQREGIGAMYNGYFATLLRNAPGAMLKFGIYEQIKAMMISRFQRQLEPAELFGAGITAGSATFFAVGISTYEIALANILKIMPSTSAQDLSCSLPQSAEGRQGIGLPSPSRIPGMIKRFYDDSVVSAQVMLTK</sequence>